<dbReference type="SUPFAM" id="SSF52499">
    <property type="entry name" value="Isochorismatase-like hydrolases"/>
    <property type="match status" value="1"/>
</dbReference>
<protein>
    <submittedName>
        <fullName evidence="3">Cysteine hydrolase</fullName>
    </submittedName>
</protein>
<evidence type="ECO:0000256" key="1">
    <source>
        <dbReference type="ARBA" id="ARBA00022801"/>
    </source>
</evidence>
<dbReference type="PANTHER" id="PTHR43540">
    <property type="entry name" value="PEROXYUREIDOACRYLATE/UREIDOACRYLATE AMIDOHYDROLASE-RELATED"/>
    <property type="match status" value="1"/>
</dbReference>
<dbReference type="CDD" id="cd01014">
    <property type="entry name" value="nicotinamidase_related"/>
    <property type="match status" value="1"/>
</dbReference>
<dbReference type="Pfam" id="PF00857">
    <property type="entry name" value="Isochorismatase"/>
    <property type="match status" value="1"/>
</dbReference>
<dbReference type="Gene3D" id="3.40.50.850">
    <property type="entry name" value="Isochorismatase-like"/>
    <property type="match status" value="1"/>
</dbReference>
<sequence length="182" mass="19074">MNRRAIIVIDLQNEYLADGKLPLVGMESAVANAARIIGAARARGEPVIHVLHENPGSKATFFMPGTPGVGIIPQVGPTQGEQVVVKHHPNAFRDTQLQETLRAQDVGAVVVLGAMSHMCVDATARASADLGYEVTVVEDACATMDINYGARFVSASQVHAAHVAALAFAYASVVSTDTLLSG</sequence>
<keyword evidence="4" id="KW-1185">Reference proteome</keyword>
<dbReference type="AlphaFoldDB" id="A0A5C5U6A5"/>
<dbReference type="InterPro" id="IPR036380">
    <property type="entry name" value="Isochorismatase-like_sf"/>
</dbReference>
<dbReference type="OrthoDB" id="1157330at2"/>
<gene>
    <name evidence="3" type="ORF">FQY83_08725</name>
</gene>
<name>A0A5C5U6A5_9GAMM</name>
<accession>A0A5C5U6A5</accession>
<dbReference type="Proteomes" id="UP000319980">
    <property type="component" value="Unassembled WGS sequence"/>
</dbReference>
<comment type="caution">
    <text evidence="3">The sequence shown here is derived from an EMBL/GenBank/DDBJ whole genome shotgun (WGS) entry which is preliminary data.</text>
</comment>
<evidence type="ECO:0000259" key="2">
    <source>
        <dbReference type="Pfam" id="PF00857"/>
    </source>
</evidence>
<feature type="domain" description="Isochorismatase-like" evidence="2">
    <location>
        <begin position="5"/>
        <end position="147"/>
    </location>
</feature>
<reference evidence="3 4" key="1">
    <citation type="journal article" date="2008" name="Int. J. Syst. Evol. Microbiol.">
        <title>Luteimonas marina sp. nov., isolated from seawater.</title>
        <authorList>
            <person name="Baik K.S."/>
            <person name="Park S.C."/>
            <person name="Kim M.S."/>
            <person name="Kim E.M."/>
            <person name="Park C."/>
            <person name="Chun J."/>
            <person name="Seong C.N."/>
        </authorList>
    </citation>
    <scope>NUCLEOTIDE SEQUENCE [LARGE SCALE GENOMIC DNA]</scope>
    <source>
        <strain evidence="3 4">FR1330</strain>
    </source>
</reference>
<dbReference type="EMBL" id="VOHK01000003">
    <property type="protein sequence ID" value="TWT21416.1"/>
    <property type="molecule type" value="Genomic_DNA"/>
</dbReference>
<keyword evidence="1 3" id="KW-0378">Hydrolase</keyword>
<dbReference type="RefSeq" id="WP_146387124.1">
    <property type="nucleotide sequence ID" value="NZ_VOHK01000003.1"/>
</dbReference>
<evidence type="ECO:0000313" key="3">
    <source>
        <dbReference type="EMBL" id="TWT21416.1"/>
    </source>
</evidence>
<evidence type="ECO:0000313" key="4">
    <source>
        <dbReference type="Proteomes" id="UP000319980"/>
    </source>
</evidence>
<organism evidence="3 4">
    <name type="scientific">Luteimonas marina</name>
    <dbReference type="NCBI Taxonomy" id="488485"/>
    <lineage>
        <taxon>Bacteria</taxon>
        <taxon>Pseudomonadati</taxon>
        <taxon>Pseudomonadota</taxon>
        <taxon>Gammaproteobacteria</taxon>
        <taxon>Lysobacterales</taxon>
        <taxon>Lysobacteraceae</taxon>
        <taxon>Luteimonas</taxon>
    </lineage>
</organism>
<dbReference type="InterPro" id="IPR000868">
    <property type="entry name" value="Isochorismatase-like_dom"/>
</dbReference>
<dbReference type="InterPro" id="IPR050272">
    <property type="entry name" value="Isochorismatase-like_hydrls"/>
</dbReference>
<proteinExistence type="predicted"/>
<dbReference type="GO" id="GO:0016787">
    <property type="term" value="F:hydrolase activity"/>
    <property type="evidence" value="ECO:0007669"/>
    <property type="project" value="UniProtKB-KW"/>
</dbReference>